<protein>
    <submittedName>
        <fullName evidence="2">Uncharacterized protein DUF2017</fullName>
    </submittedName>
</protein>
<gene>
    <name evidence="2" type="ORF">FB564_0256</name>
    <name evidence="1" type="ORF">Sar04_30830</name>
</gene>
<proteinExistence type="predicted"/>
<dbReference type="EMBL" id="VFOL01000001">
    <property type="protein sequence ID" value="TQL35225.1"/>
    <property type="molecule type" value="Genomic_DNA"/>
</dbReference>
<keyword evidence="4" id="KW-1185">Reference proteome</keyword>
<evidence type="ECO:0000313" key="2">
    <source>
        <dbReference type="EMBL" id="TQL35225.1"/>
    </source>
</evidence>
<dbReference type="RefSeq" id="WP_196230389.1">
    <property type="nucleotide sequence ID" value="NZ_BOQM01000023.1"/>
</dbReference>
<dbReference type="GeneID" id="93769620"/>
<dbReference type="AlphaFoldDB" id="A0A542XHD3"/>
<dbReference type="Pfam" id="PF09438">
    <property type="entry name" value="DUF2017"/>
    <property type="match status" value="1"/>
</dbReference>
<organism evidence="2 3">
    <name type="scientific">Salinispora arenicola</name>
    <dbReference type="NCBI Taxonomy" id="168697"/>
    <lineage>
        <taxon>Bacteria</taxon>
        <taxon>Bacillati</taxon>
        <taxon>Actinomycetota</taxon>
        <taxon>Actinomycetes</taxon>
        <taxon>Micromonosporales</taxon>
        <taxon>Micromonosporaceae</taxon>
        <taxon>Salinispora</taxon>
    </lineage>
</organism>
<name>A0A542XHD3_SALAC</name>
<evidence type="ECO:0000313" key="3">
    <source>
        <dbReference type="Proteomes" id="UP000315983"/>
    </source>
</evidence>
<dbReference type="InterPro" id="IPR018561">
    <property type="entry name" value="AosR"/>
</dbReference>
<dbReference type="EMBL" id="BOQM01000023">
    <property type="protein sequence ID" value="GIM86347.1"/>
    <property type="molecule type" value="Genomic_DNA"/>
</dbReference>
<evidence type="ECO:0000313" key="4">
    <source>
        <dbReference type="Proteomes" id="UP000677457"/>
    </source>
</evidence>
<comment type="caution">
    <text evidence="2">The sequence shown here is derived from an EMBL/GenBank/DDBJ whole genome shotgun (WGS) entry which is preliminary data.</text>
</comment>
<evidence type="ECO:0000313" key="1">
    <source>
        <dbReference type="EMBL" id="GIM86347.1"/>
    </source>
</evidence>
<accession>A0A542XHD3</accession>
<reference evidence="1 4" key="2">
    <citation type="submission" date="2021-03" db="EMBL/GenBank/DDBJ databases">
        <title>Whole genome shotgun sequence of Salinispora arenicola NBRC 105043.</title>
        <authorList>
            <person name="Komaki H."/>
            <person name="Tamura T."/>
        </authorList>
    </citation>
    <scope>NUCLEOTIDE SEQUENCE [LARGE SCALE GENOMIC DNA]</scope>
    <source>
        <strain evidence="1 4">NBRC 105043</strain>
    </source>
</reference>
<dbReference type="Proteomes" id="UP000315983">
    <property type="component" value="Unassembled WGS sequence"/>
</dbReference>
<dbReference type="Proteomes" id="UP000677457">
    <property type="component" value="Unassembled WGS sequence"/>
</dbReference>
<sequence length="164" mass="18064">MFQRRSDHYVATFAVDEVRVLRKVASEVVGLLTDAFDHADPVVVRLFPEVYPDDAEGAAEFRRYTEGDLKTAKIDQAGAILAALPDDTGGEVRLDSEAAEAWLRALNDARLAMGVRLEIRDSTDLGAELDEAVAKDPASSRMFQLSVYAYLGYLQESLLNALIE</sequence>
<reference evidence="2 3" key="1">
    <citation type="submission" date="2019-06" db="EMBL/GenBank/DDBJ databases">
        <title>Sequencing the genomes of 1000 actinobacteria strains.</title>
        <authorList>
            <person name="Klenk H.-P."/>
        </authorList>
    </citation>
    <scope>NUCLEOTIDE SEQUENCE [LARGE SCALE GENOMIC DNA]</scope>
    <source>
        <strain evidence="2 3">DSM 44819</strain>
    </source>
</reference>